<accession>A0ABR0NDR4</accession>
<evidence type="ECO:0000256" key="1">
    <source>
        <dbReference type="SAM" id="MobiDB-lite"/>
    </source>
</evidence>
<sequence length="132" mass="14380">MTPSTTITVATIALTPLVPPLPMRPFTGGTFGDYLPELKSNILLHAQVVGVPFDAQRVNLDALSHFTAAKLFFNICFLSGPTWKEFAKVWKNSSRLFVADEPIKASVSPVVDSEKGESEDTRVDVDNSNSNV</sequence>
<feature type="compositionally biased region" description="Basic and acidic residues" evidence="1">
    <location>
        <begin position="112"/>
        <end position="125"/>
    </location>
</feature>
<keyword evidence="3" id="KW-1185">Reference proteome</keyword>
<reference evidence="2 3" key="1">
    <citation type="submission" date="2023-03" db="EMBL/GenBank/DDBJ databases">
        <title>WGS of Gossypium arboreum.</title>
        <authorList>
            <person name="Yu D."/>
        </authorList>
    </citation>
    <scope>NUCLEOTIDE SEQUENCE [LARGE SCALE GENOMIC DNA]</scope>
    <source>
        <tissue evidence="2">Leaf</tissue>
    </source>
</reference>
<feature type="region of interest" description="Disordered" evidence="1">
    <location>
        <begin position="109"/>
        <end position="132"/>
    </location>
</feature>
<gene>
    <name evidence="2" type="ORF">PVK06_034261</name>
</gene>
<name>A0ABR0NDR4_GOSAR</name>
<protein>
    <submittedName>
        <fullName evidence="2">Uncharacterized protein</fullName>
    </submittedName>
</protein>
<evidence type="ECO:0000313" key="2">
    <source>
        <dbReference type="EMBL" id="KAK5793125.1"/>
    </source>
</evidence>
<proteinExistence type="predicted"/>
<dbReference type="EMBL" id="JARKNE010000010">
    <property type="protein sequence ID" value="KAK5793125.1"/>
    <property type="molecule type" value="Genomic_DNA"/>
</dbReference>
<dbReference type="Proteomes" id="UP001358586">
    <property type="component" value="Chromosome 10"/>
</dbReference>
<evidence type="ECO:0000313" key="3">
    <source>
        <dbReference type="Proteomes" id="UP001358586"/>
    </source>
</evidence>
<comment type="caution">
    <text evidence="2">The sequence shown here is derived from an EMBL/GenBank/DDBJ whole genome shotgun (WGS) entry which is preliminary data.</text>
</comment>
<organism evidence="2 3">
    <name type="scientific">Gossypium arboreum</name>
    <name type="common">Tree cotton</name>
    <name type="synonym">Gossypium nanking</name>
    <dbReference type="NCBI Taxonomy" id="29729"/>
    <lineage>
        <taxon>Eukaryota</taxon>
        <taxon>Viridiplantae</taxon>
        <taxon>Streptophyta</taxon>
        <taxon>Embryophyta</taxon>
        <taxon>Tracheophyta</taxon>
        <taxon>Spermatophyta</taxon>
        <taxon>Magnoliopsida</taxon>
        <taxon>eudicotyledons</taxon>
        <taxon>Gunneridae</taxon>
        <taxon>Pentapetalae</taxon>
        <taxon>rosids</taxon>
        <taxon>malvids</taxon>
        <taxon>Malvales</taxon>
        <taxon>Malvaceae</taxon>
        <taxon>Malvoideae</taxon>
        <taxon>Gossypium</taxon>
    </lineage>
</organism>